<comment type="subcellular location">
    <subcellularLocation>
        <location evidence="1 6">Nucleus</location>
    </subcellularLocation>
</comment>
<evidence type="ECO:0000256" key="4">
    <source>
        <dbReference type="ARBA" id="ARBA00023163"/>
    </source>
</evidence>
<sequence length="403" mass="44859">MAESKAPESELGEALYDICSKDAFTSGERYKKTFTQDSLLALCTDFKPLIHVQDARKLLPLIQELCNLGLFIPLKNKTGTCWALRPRDAAAKMQSLSDEQRRVYQHIEEAHEQGIWIRNLKTRTGIKDGKSMAKMLGQMANMRLIKSVTNVKSPAQKHYILFHLAPSDELTGGSFYDKGDLDQGLIDELSNLIVFHVRQTSWVEERKKRIKKEASPVLVRDHDIPAATTEGVTDAAKAKKRKRDATQPIDIEDAPPARKHRVHRHASEAEIESMASTQQPFPAGHEYQTAASIHEYITSNNIIRAGKAQLLTVDEVQNVLNVLLWDGKLEKVNGGYRSVRGVKFRPVGEGPEEDAARRRGNAITEMPCGQCPVFHLCGTGGPVNAENCVYLDRWLGVGVAAEG</sequence>
<dbReference type="GO" id="GO:0006383">
    <property type="term" value="P:transcription by RNA polymerase III"/>
    <property type="evidence" value="ECO:0007669"/>
    <property type="project" value="UniProtKB-UniRule"/>
</dbReference>
<dbReference type="Proteomes" id="UP000799767">
    <property type="component" value="Unassembled WGS sequence"/>
</dbReference>
<keyword evidence="5 6" id="KW-0539">Nucleus</keyword>
<gene>
    <name evidence="8" type="ORF">BDY17DRAFT_301246</name>
</gene>
<dbReference type="InterPro" id="IPR007832">
    <property type="entry name" value="RNA_pol_Rpc34"/>
</dbReference>
<dbReference type="InterPro" id="IPR036390">
    <property type="entry name" value="WH_DNA-bd_sf"/>
</dbReference>
<dbReference type="InterPro" id="IPR016049">
    <property type="entry name" value="RNA_pol_Rpc34-like"/>
</dbReference>
<evidence type="ECO:0000256" key="5">
    <source>
        <dbReference type="ARBA" id="ARBA00023242"/>
    </source>
</evidence>
<dbReference type="PIRSF" id="PIRSF028763">
    <property type="entry name" value="RNA_pol_Rpc34"/>
    <property type="match status" value="1"/>
</dbReference>
<organism evidence="8 9">
    <name type="scientific">Neohortaea acidophila</name>
    <dbReference type="NCBI Taxonomy" id="245834"/>
    <lineage>
        <taxon>Eukaryota</taxon>
        <taxon>Fungi</taxon>
        <taxon>Dikarya</taxon>
        <taxon>Ascomycota</taxon>
        <taxon>Pezizomycotina</taxon>
        <taxon>Dothideomycetes</taxon>
        <taxon>Dothideomycetidae</taxon>
        <taxon>Mycosphaerellales</taxon>
        <taxon>Teratosphaeriaceae</taxon>
        <taxon>Neohortaea</taxon>
    </lineage>
</organism>
<dbReference type="RefSeq" id="XP_033587952.1">
    <property type="nucleotide sequence ID" value="XM_033734204.1"/>
</dbReference>
<keyword evidence="4 6" id="KW-0804">Transcription</keyword>
<dbReference type="InterPro" id="IPR036388">
    <property type="entry name" value="WH-like_DNA-bd_sf"/>
</dbReference>
<reference evidence="8" key="1">
    <citation type="journal article" date="2020" name="Stud. Mycol.">
        <title>101 Dothideomycetes genomes: a test case for predicting lifestyles and emergence of pathogens.</title>
        <authorList>
            <person name="Haridas S."/>
            <person name="Albert R."/>
            <person name="Binder M."/>
            <person name="Bloem J."/>
            <person name="Labutti K."/>
            <person name="Salamov A."/>
            <person name="Andreopoulos B."/>
            <person name="Baker S."/>
            <person name="Barry K."/>
            <person name="Bills G."/>
            <person name="Bluhm B."/>
            <person name="Cannon C."/>
            <person name="Castanera R."/>
            <person name="Culley D."/>
            <person name="Daum C."/>
            <person name="Ezra D."/>
            <person name="Gonzalez J."/>
            <person name="Henrissat B."/>
            <person name="Kuo A."/>
            <person name="Liang C."/>
            <person name="Lipzen A."/>
            <person name="Lutzoni F."/>
            <person name="Magnuson J."/>
            <person name="Mondo S."/>
            <person name="Nolan M."/>
            <person name="Ohm R."/>
            <person name="Pangilinan J."/>
            <person name="Park H.-J."/>
            <person name="Ramirez L."/>
            <person name="Alfaro M."/>
            <person name="Sun H."/>
            <person name="Tritt A."/>
            <person name="Yoshinaga Y."/>
            <person name="Zwiers L.-H."/>
            <person name="Turgeon B."/>
            <person name="Goodwin S."/>
            <person name="Spatafora J."/>
            <person name="Crous P."/>
            <person name="Grigoriev I."/>
        </authorList>
    </citation>
    <scope>NUCLEOTIDE SEQUENCE</scope>
    <source>
        <strain evidence="8">CBS 113389</strain>
    </source>
</reference>
<dbReference type="SUPFAM" id="SSF46785">
    <property type="entry name" value="Winged helix' DNA-binding domain"/>
    <property type="match status" value="1"/>
</dbReference>
<evidence type="ECO:0000256" key="3">
    <source>
        <dbReference type="ARBA" id="ARBA00022478"/>
    </source>
</evidence>
<dbReference type="PANTHER" id="PTHR12780">
    <property type="entry name" value="RNA POLYMERASE III DNA DIRECTED , 39KD SUBUNIT-RELATED"/>
    <property type="match status" value="1"/>
</dbReference>
<dbReference type="GO" id="GO:0005666">
    <property type="term" value="C:RNA polymerase III complex"/>
    <property type="evidence" value="ECO:0007669"/>
    <property type="project" value="UniProtKB-UniRule"/>
</dbReference>
<evidence type="ECO:0000256" key="7">
    <source>
        <dbReference type="SAM" id="MobiDB-lite"/>
    </source>
</evidence>
<dbReference type="EMBL" id="MU001638">
    <property type="protein sequence ID" value="KAF2481382.1"/>
    <property type="molecule type" value="Genomic_DNA"/>
</dbReference>
<dbReference type="Pfam" id="PF05158">
    <property type="entry name" value="RNA_pol_Rpc34"/>
    <property type="match status" value="1"/>
</dbReference>
<evidence type="ECO:0000256" key="6">
    <source>
        <dbReference type="PIRNR" id="PIRNR028763"/>
    </source>
</evidence>
<feature type="region of interest" description="Disordered" evidence="7">
    <location>
        <begin position="232"/>
        <end position="278"/>
    </location>
</feature>
<name>A0A6A6PN08_9PEZI</name>
<dbReference type="AlphaFoldDB" id="A0A6A6PN08"/>
<accession>A0A6A6PN08</accession>
<evidence type="ECO:0000256" key="1">
    <source>
        <dbReference type="ARBA" id="ARBA00004123"/>
    </source>
</evidence>
<keyword evidence="3 6" id="KW-0240">DNA-directed RNA polymerase</keyword>
<keyword evidence="9" id="KW-1185">Reference proteome</keyword>
<dbReference type="OrthoDB" id="613763at2759"/>
<dbReference type="Gene3D" id="1.10.10.10">
    <property type="entry name" value="Winged helix-like DNA-binding domain superfamily/Winged helix DNA-binding domain"/>
    <property type="match status" value="1"/>
</dbReference>
<protein>
    <recommendedName>
        <fullName evidence="6">DNA-directed RNA polymerase III subunit RPC6</fullName>
        <shortName evidence="6">RNA polymerase III subunit C6</shortName>
    </recommendedName>
</protein>
<evidence type="ECO:0000256" key="2">
    <source>
        <dbReference type="ARBA" id="ARBA00011038"/>
    </source>
</evidence>
<evidence type="ECO:0000313" key="8">
    <source>
        <dbReference type="EMBL" id="KAF2481382.1"/>
    </source>
</evidence>
<evidence type="ECO:0000313" key="9">
    <source>
        <dbReference type="Proteomes" id="UP000799767"/>
    </source>
</evidence>
<comment type="similarity">
    <text evidence="2 6">Belongs to the eukaryotic RPC34/RPC39 RNA polymerase subunit family.</text>
</comment>
<proteinExistence type="inferred from homology"/>
<dbReference type="GeneID" id="54475206"/>
<comment type="function">
    <text evidence="6">DNA-dependent RNA polymerase catalyzes the transcription of DNA into RNA using the four ribonucleoside triphosphates as substrates. Specific peripheric component of RNA polymerase III which synthesizes small RNAs, such as 5S rRNA and tRNAs.</text>
</comment>